<dbReference type="InterPro" id="IPR029068">
    <property type="entry name" value="Glyas_Bleomycin-R_OHBP_Dase"/>
</dbReference>
<evidence type="ECO:0000313" key="2">
    <source>
        <dbReference type="EMBL" id="SDQ25218.1"/>
    </source>
</evidence>
<dbReference type="PANTHER" id="PTHR33993">
    <property type="entry name" value="GLYOXALASE-RELATED"/>
    <property type="match status" value="1"/>
</dbReference>
<dbReference type="Proteomes" id="UP000181917">
    <property type="component" value="Unassembled WGS sequence"/>
</dbReference>
<dbReference type="EMBL" id="FNKH01000002">
    <property type="protein sequence ID" value="SDQ25218.1"/>
    <property type="molecule type" value="Genomic_DNA"/>
</dbReference>
<reference evidence="2 3" key="1">
    <citation type="submission" date="2016-10" db="EMBL/GenBank/DDBJ databases">
        <authorList>
            <person name="de Groot N.N."/>
        </authorList>
    </citation>
    <scope>NUCLEOTIDE SEQUENCE [LARGE SCALE GENOMIC DNA]</scope>
    <source>
        <strain evidence="2 3">DSM 20117</strain>
    </source>
</reference>
<dbReference type="PANTHER" id="PTHR33993:SF14">
    <property type="entry name" value="GB|AAF24581.1"/>
    <property type="match status" value="1"/>
</dbReference>
<dbReference type="RefSeq" id="WP_074698712.1">
    <property type="nucleotide sequence ID" value="NZ_CP018863.1"/>
</dbReference>
<name>A0A1H0ZCS0_9MICC</name>
<accession>A0A1H0ZCS0</accession>
<proteinExistence type="predicted"/>
<dbReference type="CDD" id="cd07247">
    <property type="entry name" value="SgaA_N_like"/>
    <property type="match status" value="2"/>
</dbReference>
<feature type="domain" description="VOC" evidence="1">
    <location>
        <begin position="143"/>
        <end position="256"/>
    </location>
</feature>
<dbReference type="Gene3D" id="3.10.180.10">
    <property type="entry name" value="2,3-Dihydroxybiphenyl 1,2-Dioxygenase, domain 1"/>
    <property type="match status" value="2"/>
</dbReference>
<dbReference type="SUPFAM" id="SSF54593">
    <property type="entry name" value="Glyoxalase/Bleomycin resistance protein/Dihydroxybiphenyl dioxygenase"/>
    <property type="match status" value="2"/>
</dbReference>
<dbReference type="STRING" id="37928.SAMN04489742_0274"/>
<dbReference type="Pfam" id="PF00903">
    <property type="entry name" value="Glyoxalase"/>
    <property type="match status" value="2"/>
</dbReference>
<dbReference type="AlphaFoldDB" id="A0A1H0ZCS0"/>
<dbReference type="KEGG" id="acry:AC20117_15895"/>
<dbReference type="OrthoDB" id="9793039at2"/>
<dbReference type="InterPro" id="IPR037523">
    <property type="entry name" value="VOC_core"/>
</dbReference>
<dbReference type="PROSITE" id="PS51819">
    <property type="entry name" value="VOC"/>
    <property type="match status" value="2"/>
</dbReference>
<sequence>MSTVEKFPQGAPAWVDLQSPDPEASKTFYSALFGWQYTDSTSSAQGSYATATIGGVPVAAIAGQTPEAVEAGVPTAWNTYFAVDDLDATLEKVIPAGGLIVMPATEVPGSGRMAAIEDGVGTPLLLWESAQHTGAGLINEPGTIVWHELAADNWDHAVPFYLAVLGGEAHEEQVDGGTFTMLKAAGMYVAGFKEPETEDKSPRWEVYFGTEDADAAVVITQKGGGTVLREPVDIPGVGRIAMLQDPHGAIFWVLQEPAVEA</sequence>
<dbReference type="InterPro" id="IPR004360">
    <property type="entry name" value="Glyas_Fos-R_dOase_dom"/>
</dbReference>
<dbReference type="InterPro" id="IPR052164">
    <property type="entry name" value="Anthracycline_SecMetBiosynth"/>
</dbReference>
<feature type="domain" description="VOC" evidence="1">
    <location>
        <begin position="11"/>
        <end position="129"/>
    </location>
</feature>
<evidence type="ECO:0000313" key="3">
    <source>
        <dbReference type="Proteomes" id="UP000181917"/>
    </source>
</evidence>
<evidence type="ECO:0000259" key="1">
    <source>
        <dbReference type="PROSITE" id="PS51819"/>
    </source>
</evidence>
<organism evidence="2 3">
    <name type="scientific">Crystallibacter crystallopoietes</name>
    <dbReference type="NCBI Taxonomy" id="37928"/>
    <lineage>
        <taxon>Bacteria</taxon>
        <taxon>Bacillati</taxon>
        <taxon>Actinomycetota</taxon>
        <taxon>Actinomycetes</taxon>
        <taxon>Micrococcales</taxon>
        <taxon>Micrococcaceae</taxon>
        <taxon>Crystallibacter</taxon>
    </lineage>
</organism>
<protein>
    <recommendedName>
        <fullName evidence="1">VOC domain-containing protein</fullName>
    </recommendedName>
</protein>
<gene>
    <name evidence="2" type="ORF">SAMN04489742_0274</name>
</gene>
<keyword evidence="3" id="KW-1185">Reference proteome</keyword>